<dbReference type="EMBL" id="UOGJ01000043">
    <property type="protein sequence ID" value="VAX35293.1"/>
    <property type="molecule type" value="Genomic_DNA"/>
</dbReference>
<evidence type="ECO:0000313" key="1">
    <source>
        <dbReference type="EMBL" id="VAX35293.1"/>
    </source>
</evidence>
<proteinExistence type="predicted"/>
<dbReference type="Gene3D" id="3.40.1000.10">
    <property type="entry name" value="Mog1/PsbP, alpha/beta/alpha sandwich"/>
    <property type="match status" value="1"/>
</dbReference>
<accession>A0A3B1DEN0</accession>
<dbReference type="AlphaFoldDB" id="A0A3B1DEN0"/>
<evidence type="ECO:0008006" key="2">
    <source>
        <dbReference type="Google" id="ProtNLM"/>
    </source>
</evidence>
<sequence>MNYEILRKRFFIFLFLLVFIKYASGLSIFKSGKYQGDEFVVMIPVGWEQRKELGGRFKEHGSYEKTEVATFIHEDIDLEVQDPPAKISITSRKLPHAVWIEDEWGDIVRAIRMAGMRVMDQGEIKVGGVISKWIVFHNKKAKTLHLEFYMITEKNMFYKLEYVSEDNKFGKYRPDFEYFKNSFEFRFSLF</sequence>
<gene>
    <name evidence="1" type="ORF">MNBD_UNCLBAC01-1754</name>
</gene>
<name>A0A3B1DEN0_9ZZZZ</name>
<protein>
    <recommendedName>
        <fullName evidence="2">PsbP C-terminal domain-containing protein</fullName>
    </recommendedName>
</protein>
<organism evidence="1">
    <name type="scientific">hydrothermal vent metagenome</name>
    <dbReference type="NCBI Taxonomy" id="652676"/>
    <lineage>
        <taxon>unclassified sequences</taxon>
        <taxon>metagenomes</taxon>
        <taxon>ecological metagenomes</taxon>
    </lineage>
</organism>
<reference evidence="1" key="1">
    <citation type="submission" date="2018-06" db="EMBL/GenBank/DDBJ databases">
        <authorList>
            <person name="Zhirakovskaya E."/>
        </authorList>
    </citation>
    <scope>NUCLEOTIDE SEQUENCE</scope>
</reference>